<dbReference type="SUPFAM" id="SSF51445">
    <property type="entry name" value="(Trans)glycosidases"/>
    <property type="match status" value="1"/>
</dbReference>
<evidence type="ECO:0000256" key="5">
    <source>
        <dbReference type="ARBA" id="ARBA00022801"/>
    </source>
</evidence>
<dbReference type="InterPro" id="IPR057739">
    <property type="entry name" value="Glyco_hydro_29_N"/>
</dbReference>
<sequence length="496" mass="56955">MGRTWRVLAWTLAAFGMTGAGLRAADGPKYEAKWESLDRRPTPQWFLDAKFGIFIHWGVYSVPAWGAPKQYSEWYWNNMANKKPDNVWWQFHKKNYGESFEYKDFAPLFKAELYDADQWAELFHRSGAKYVVPTSKHHDGYAIWPSAEASRAWGRPWNSVEVGPHRDLLGELVEAVRKKEGMRIGFYYSLYEWFNPLWLGDRKTFVAEHMHPQFKDVVSRYRPSIIFSDGEWEMPSADWKSEELLAWLFNESPCKDEVVVNDRWGKETRHHHGSYYTTEYGAGMANDDHPWEENRGMGYSYGYNRAENIDDYQTPRELVLMLCDLVSRGGNLLLDIGPTSDGRIPVVMQDRLVEMGKWLKVNGEAIYGTRFAGRPCQWSEGERPKQGYKEYQQEYNLMAQVGQAPRDGKAVKQVFFTKKPDALYAITAGWPGSKLLLRNVAVPADGRVTLLGVPGELKHEVKGKDLAIEVPDLNGDQLPCSHAYVFKITGATLPPE</sequence>
<evidence type="ECO:0000256" key="2">
    <source>
        <dbReference type="ARBA" id="ARBA00007951"/>
    </source>
</evidence>
<dbReference type="Pfam" id="PF01120">
    <property type="entry name" value="Alpha_L_fucos"/>
    <property type="match status" value="1"/>
</dbReference>
<evidence type="ECO:0000259" key="8">
    <source>
        <dbReference type="Pfam" id="PF16757"/>
    </source>
</evidence>
<evidence type="ECO:0000256" key="6">
    <source>
        <dbReference type="ARBA" id="ARBA00023295"/>
    </source>
</evidence>
<evidence type="ECO:0000259" key="7">
    <source>
        <dbReference type="Pfam" id="PF01120"/>
    </source>
</evidence>
<dbReference type="GO" id="GO:0016139">
    <property type="term" value="P:glycoside catabolic process"/>
    <property type="evidence" value="ECO:0007669"/>
    <property type="project" value="TreeGrafter"/>
</dbReference>
<keyword evidence="5" id="KW-0378">Hydrolase</keyword>
<dbReference type="EMBL" id="CP042997">
    <property type="protein sequence ID" value="QEH37742.1"/>
    <property type="molecule type" value="Genomic_DNA"/>
</dbReference>
<dbReference type="InterPro" id="IPR017853">
    <property type="entry name" value="GH"/>
</dbReference>
<reference evidence="9 10" key="1">
    <citation type="submission" date="2019-08" db="EMBL/GenBank/DDBJ databases">
        <title>Deep-cultivation of Planctomycetes and their phenomic and genomic characterization uncovers novel biology.</title>
        <authorList>
            <person name="Wiegand S."/>
            <person name="Jogler M."/>
            <person name="Boedeker C."/>
            <person name="Pinto D."/>
            <person name="Vollmers J."/>
            <person name="Rivas-Marin E."/>
            <person name="Kohn T."/>
            <person name="Peeters S.H."/>
            <person name="Heuer A."/>
            <person name="Rast P."/>
            <person name="Oberbeckmann S."/>
            <person name="Bunk B."/>
            <person name="Jeske O."/>
            <person name="Meyerdierks A."/>
            <person name="Storesund J.E."/>
            <person name="Kallscheuer N."/>
            <person name="Luecker S."/>
            <person name="Lage O.M."/>
            <person name="Pohl T."/>
            <person name="Merkel B.J."/>
            <person name="Hornburger P."/>
            <person name="Mueller R.-W."/>
            <person name="Bruemmer F."/>
            <person name="Labrenz M."/>
            <person name="Spormann A.M."/>
            <person name="Op den Camp H."/>
            <person name="Overmann J."/>
            <person name="Amann R."/>
            <person name="Jetten M.S.M."/>
            <person name="Mascher T."/>
            <person name="Medema M.H."/>
            <person name="Devos D.P."/>
            <person name="Kaster A.-K."/>
            <person name="Ovreas L."/>
            <person name="Rohde M."/>
            <person name="Galperin M.Y."/>
            <person name="Jogler C."/>
        </authorList>
    </citation>
    <scope>NUCLEOTIDE SEQUENCE [LARGE SCALE GENOMIC DNA]</scope>
    <source>
        <strain evidence="9 10">OJF2</strain>
    </source>
</reference>
<dbReference type="PANTHER" id="PTHR10030:SF37">
    <property type="entry name" value="ALPHA-L-FUCOSIDASE-RELATED"/>
    <property type="match status" value="1"/>
</dbReference>
<dbReference type="InterPro" id="IPR031919">
    <property type="entry name" value="Fucosidase_C"/>
</dbReference>
<evidence type="ECO:0000256" key="3">
    <source>
        <dbReference type="ARBA" id="ARBA00012662"/>
    </source>
</evidence>
<evidence type="ECO:0000256" key="4">
    <source>
        <dbReference type="ARBA" id="ARBA00022729"/>
    </source>
</evidence>
<dbReference type="GO" id="GO:0004560">
    <property type="term" value="F:alpha-L-fucosidase activity"/>
    <property type="evidence" value="ECO:0007669"/>
    <property type="project" value="InterPro"/>
</dbReference>
<dbReference type="Proteomes" id="UP000324233">
    <property type="component" value="Chromosome"/>
</dbReference>
<accession>A0A5B9WB14</accession>
<dbReference type="Pfam" id="PF16757">
    <property type="entry name" value="Fucosidase_C"/>
    <property type="match status" value="1"/>
</dbReference>
<name>A0A5B9WB14_9BACT</name>
<dbReference type="InterPro" id="IPR000933">
    <property type="entry name" value="Glyco_hydro_29"/>
</dbReference>
<protein>
    <recommendedName>
        <fullName evidence="3">alpha-L-fucosidase</fullName>
        <ecNumber evidence="3">3.2.1.51</ecNumber>
    </recommendedName>
</protein>
<evidence type="ECO:0000256" key="1">
    <source>
        <dbReference type="ARBA" id="ARBA00004071"/>
    </source>
</evidence>
<comment type="function">
    <text evidence="1">Alpha-L-fucosidase is responsible for hydrolyzing the alpha-1,6-linked fucose joined to the reducing-end N-acetylglucosamine of the carbohydrate moieties of glycoproteins.</text>
</comment>
<evidence type="ECO:0000313" key="9">
    <source>
        <dbReference type="EMBL" id="QEH37742.1"/>
    </source>
</evidence>
<dbReference type="PRINTS" id="PR00741">
    <property type="entry name" value="GLHYDRLASE29"/>
</dbReference>
<dbReference type="KEGG" id="agv:OJF2_63330"/>
<feature type="domain" description="Alpha-L-fucosidase C-terminal" evidence="8">
    <location>
        <begin position="411"/>
        <end position="489"/>
    </location>
</feature>
<dbReference type="Gene3D" id="2.60.40.1180">
    <property type="entry name" value="Golgi alpha-mannosidase II"/>
    <property type="match status" value="1"/>
</dbReference>
<keyword evidence="6" id="KW-0326">Glycosidase</keyword>
<gene>
    <name evidence="9" type="ORF">OJF2_63330</name>
</gene>
<dbReference type="InterPro" id="IPR016286">
    <property type="entry name" value="FUC_metazoa-typ"/>
</dbReference>
<dbReference type="AlphaFoldDB" id="A0A5B9WB14"/>
<dbReference type="EC" id="3.2.1.51" evidence="3"/>
<dbReference type="SMART" id="SM00812">
    <property type="entry name" value="Alpha_L_fucos"/>
    <property type="match status" value="1"/>
</dbReference>
<dbReference type="InterPro" id="IPR013780">
    <property type="entry name" value="Glyco_hydro_b"/>
</dbReference>
<feature type="domain" description="Glycoside hydrolase family 29 N-terminal" evidence="7">
    <location>
        <begin position="28"/>
        <end position="364"/>
    </location>
</feature>
<proteinExistence type="inferred from homology"/>
<evidence type="ECO:0000313" key="10">
    <source>
        <dbReference type="Proteomes" id="UP000324233"/>
    </source>
</evidence>
<comment type="similarity">
    <text evidence="2">Belongs to the glycosyl hydrolase 29 family.</text>
</comment>
<keyword evidence="4" id="KW-0732">Signal</keyword>
<dbReference type="PANTHER" id="PTHR10030">
    <property type="entry name" value="ALPHA-L-FUCOSIDASE"/>
    <property type="match status" value="1"/>
</dbReference>
<dbReference type="GO" id="GO:0005764">
    <property type="term" value="C:lysosome"/>
    <property type="evidence" value="ECO:0007669"/>
    <property type="project" value="TreeGrafter"/>
</dbReference>
<dbReference type="Gene3D" id="3.20.20.80">
    <property type="entry name" value="Glycosidases"/>
    <property type="match status" value="1"/>
</dbReference>
<keyword evidence="10" id="KW-1185">Reference proteome</keyword>
<dbReference type="GO" id="GO:0006004">
    <property type="term" value="P:fucose metabolic process"/>
    <property type="evidence" value="ECO:0007669"/>
    <property type="project" value="InterPro"/>
</dbReference>
<organism evidence="9 10">
    <name type="scientific">Aquisphaera giovannonii</name>
    <dbReference type="NCBI Taxonomy" id="406548"/>
    <lineage>
        <taxon>Bacteria</taxon>
        <taxon>Pseudomonadati</taxon>
        <taxon>Planctomycetota</taxon>
        <taxon>Planctomycetia</taxon>
        <taxon>Isosphaerales</taxon>
        <taxon>Isosphaeraceae</taxon>
        <taxon>Aquisphaera</taxon>
    </lineage>
</organism>